<dbReference type="Gene3D" id="2.30.40.10">
    <property type="entry name" value="Urease, subunit C, domain 1"/>
    <property type="match status" value="1"/>
</dbReference>
<dbReference type="Gene3D" id="3.10.310.70">
    <property type="match status" value="1"/>
</dbReference>
<evidence type="ECO:0000313" key="2">
    <source>
        <dbReference type="EMBL" id="RKR97626.1"/>
    </source>
</evidence>
<dbReference type="PANTHER" id="PTHR22642:SF2">
    <property type="entry name" value="PROTEIN LONG AFTER FAR-RED 3"/>
    <property type="match status" value="1"/>
</dbReference>
<organism evidence="2 3">
    <name type="scientific">Williamsia marianensis</name>
    <dbReference type="NCBI Taxonomy" id="85044"/>
    <lineage>
        <taxon>Bacteria</taxon>
        <taxon>Bacillati</taxon>
        <taxon>Actinomycetota</taxon>
        <taxon>Actinomycetes</taxon>
        <taxon>Mycobacteriales</taxon>
        <taxon>Nocardiaceae</taxon>
        <taxon>Williamsia</taxon>
    </lineage>
</organism>
<dbReference type="InterPro" id="IPR011059">
    <property type="entry name" value="Metal-dep_hydrolase_composite"/>
</dbReference>
<dbReference type="InterPro" id="IPR032466">
    <property type="entry name" value="Metal_Hydrolase"/>
</dbReference>
<protein>
    <submittedName>
        <fullName evidence="2">Putative amidohydrolase YtcJ</fullName>
    </submittedName>
</protein>
<sequence>MLITGARRITGEPIAVRIAGDRLADVAFELSATGDEPVLDARGGTLLPGLHDHHVHARAAVAAMQSVKVGPPHVTTPQQLAETLHRCAPRTDGWIRAVGYHDSVAGELDRHRLDELFDGAPVRIQHRSGALWIVNTPGLIALGRPDHPTGLFFRQDVEFAAITAGESMDFRPLGSALAAFGVTGITEATPNLGAADLEALDAAVHTGQLPQRVMVLSRPEGQRFSRLEFGPTKRILDDNSLDLDELTLWVARQHSSGHAVALHCVTVVQLVVALTALRTAGVRTGDRIEHAAMVPDDMLDDLAGLGITVVTQPNFVAERGEEYVVDVPAAEQHELWRVASLSRAGVPIAGSTDAPFGELDPWAAMRAARDRLTTSGTLLSPDERVSAATALAMFLGDPHTPARPRDLVAGERADLCLMSAGPDAVLAELSAELVAATVIGGHIRHSVGL</sequence>
<accession>A0A495K8I7</accession>
<evidence type="ECO:0000313" key="3">
    <source>
        <dbReference type="Proteomes" id="UP000274762"/>
    </source>
</evidence>
<dbReference type="Gene3D" id="3.20.20.140">
    <property type="entry name" value="Metal-dependent hydrolases"/>
    <property type="match status" value="2"/>
</dbReference>
<dbReference type="PANTHER" id="PTHR22642">
    <property type="entry name" value="IMIDAZOLONEPROPIONASE"/>
    <property type="match status" value="1"/>
</dbReference>
<dbReference type="GO" id="GO:0016810">
    <property type="term" value="F:hydrolase activity, acting on carbon-nitrogen (but not peptide) bonds"/>
    <property type="evidence" value="ECO:0007669"/>
    <property type="project" value="InterPro"/>
</dbReference>
<feature type="domain" description="Amidohydrolase 3" evidence="1">
    <location>
        <begin position="38"/>
        <end position="443"/>
    </location>
</feature>
<dbReference type="Pfam" id="PF07969">
    <property type="entry name" value="Amidohydro_3"/>
    <property type="match status" value="1"/>
</dbReference>
<dbReference type="AlphaFoldDB" id="A0A495K8I7"/>
<name>A0A495K8I7_WILMA</name>
<dbReference type="SUPFAM" id="SSF51556">
    <property type="entry name" value="Metallo-dependent hydrolases"/>
    <property type="match status" value="1"/>
</dbReference>
<dbReference type="SUPFAM" id="SSF51338">
    <property type="entry name" value="Composite domain of metallo-dependent hydrolases"/>
    <property type="match status" value="1"/>
</dbReference>
<gene>
    <name evidence="2" type="ORF">DFJ75_4512</name>
</gene>
<reference evidence="2 3" key="1">
    <citation type="submission" date="2018-10" db="EMBL/GenBank/DDBJ databases">
        <title>Sequencing the genomes of 1000 actinobacteria strains.</title>
        <authorList>
            <person name="Klenk H.-P."/>
        </authorList>
    </citation>
    <scope>NUCLEOTIDE SEQUENCE [LARGE SCALE GENOMIC DNA]</scope>
    <source>
        <strain evidence="2 3">DSM 44343</strain>
    </source>
</reference>
<evidence type="ECO:0000259" key="1">
    <source>
        <dbReference type="Pfam" id="PF07969"/>
    </source>
</evidence>
<dbReference type="Proteomes" id="UP000274762">
    <property type="component" value="Unassembled WGS sequence"/>
</dbReference>
<comment type="caution">
    <text evidence="2">The sequence shown here is derived from an EMBL/GenBank/DDBJ whole genome shotgun (WGS) entry which is preliminary data.</text>
</comment>
<keyword evidence="2" id="KW-0378">Hydrolase</keyword>
<proteinExistence type="predicted"/>
<dbReference type="RefSeq" id="WP_062794797.1">
    <property type="nucleotide sequence ID" value="NZ_CBCRXS010000007.1"/>
</dbReference>
<dbReference type="OrthoDB" id="3173428at2"/>
<dbReference type="EMBL" id="RBKV01000001">
    <property type="protein sequence ID" value="RKR97626.1"/>
    <property type="molecule type" value="Genomic_DNA"/>
</dbReference>
<dbReference type="InterPro" id="IPR013108">
    <property type="entry name" value="Amidohydro_3"/>
</dbReference>